<dbReference type="FunFam" id="3.40.50.300:FF:000819">
    <property type="entry name" value="ATP dependent RNA helicase, putative"/>
    <property type="match status" value="1"/>
</dbReference>
<dbReference type="PANTHER" id="PTHR18934:SF145">
    <property type="entry name" value="ATP-DEPENDENT RNA HELICASE DHX57-RELATED"/>
    <property type="match status" value="1"/>
</dbReference>
<evidence type="ECO:0000256" key="3">
    <source>
        <dbReference type="ARBA" id="ARBA00022528"/>
    </source>
</evidence>
<feature type="compositionally biased region" description="Polar residues" evidence="12">
    <location>
        <begin position="204"/>
        <end position="215"/>
    </location>
</feature>
<feature type="region of interest" description="Disordered" evidence="12">
    <location>
        <begin position="190"/>
        <end position="241"/>
    </location>
</feature>
<evidence type="ECO:0000256" key="12">
    <source>
        <dbReference type="SAM" id="MobiDB-lite"/>
    </source>
</evidence>
<dbReference type="EC" id="3.6.4.13" evidence="2"/>
<dbReference type="Pfam" id="PF07717">
    <property type="entry name" value="OB_NTP_bind"/>
    <property type="match status" value="1"/>
</dbReference>
<evidence type="ECO:0000313" key="16">
    <source>
        <dbReference type="Proteomes" id="UP001212997"/>
    </source>
</evidence>
<evidence type="ECO:0000256" key="11">
    <source>
        <dbReference type="ARBA" id="ARBA00047984"/>
    </source>
</evidence>
<dbReference type="SMART" id="SM00490">
    <property type="entry name" value="HELICc"/>
    <property type="match status" value="1"/>
</dbReference>
<dbReference type="InterPro" id="IPR011545">
    <property type="entry name" value="DEAD/DEAH_box_helicase_dom"/>
</dbReference>
<dbReference type="PANTHER" id="PTHR18934">
    <property type="entry name" value="ATP-DEPENDENT RNA HELICASE"/>
    <property type="match status" value="1"/>
</dbReference>
<evidence type="ECO:0000256" key="1">
    <source>
        <dbReference type="ARBA" id="ARBA00004229"/>
    </source>
</evidence>
<dbReference type="CDD" id="cd17917">
    <property type="entry name" value="DEXHc_RHA-like"/>
    <property type="match status" value="1"/>
</dbReference>
<evidence type="ECO:0000256" key="2">
    <source>
        <dbReference type="ARBA" id="ARBA00012552"/>
    </source>
</evidence>
<feature type="compositionally biased region" description="Polar residues" evidence="12">
    <location>
        <begin position="286"/>
        <end position="295"/>
    </location>
</feature>
<dbReference type="InterPro" id="IPR027417">
    <property type="entry name" value="P-loop_NTPase"/>
</dbReference>
<organism evidence="15 16">
    <name type="scientific">Meripilus lineatus</name>
    <dbReference type="NCBI Taxonomy" id="2056292"/>
    <lineage>
        <taxon>Eukaryota</taxon>
        <taxon>Fungi</taxon>
        <taxon>Dikarya</taxon>
        <taxon>Basidiomycota</taxon>
        <taxon>Agaricomycotina</taxon>
        <taxon>Agaricomycetes</taxon>
        <taxon>Polyporales</taxon>
        <taxon>Meripilaceae</taxon>
        <taxon>Meripilus</taxon>
    </lineage>
</organism>
<feature type="region of interest" description="Disordered" evidence="12">
    <location>
        <begin position="1"/>
        <end position="59"/>
    </location>
</feature>
<keyword evidence="5" id="KW-0547">Nucleotide-binding</keyword>
<keyword evidence="8" id="KW-0067">ATP-binding</keyword>
<keyword evidence="10" id="KW-0809">Transit peptide</keyword>
<dbReference type="SMART" id="SM00847">
    <property type="entry name" value="HA2"/>
    <property type="match status" value="1"/>
</dbReference>
<feature type="compositionally biased region" description="Polar residues" evidence="12">
    <location>
        <begin position="222"/>
        <end position="237"/>
    </location>
</feature>
<keyword evidence="4" id="KW-0934">Plastid</keyword>
<sequence length="1475" mass="164040">MAKKKRTQLKPVARGFATTSIPKKVVPVEAEPEPTKTEETPVDPSASGSGPGNGQLEAGLTEEEQTLQDLIEKYQDRTEKDVCRTVKAIEQERRFSSTLQRLDIDGIFIDRIIDLVIESSPSIGTIPIEDAEEKALTRLGLTYGTLRRLGFSEERVGQCLQAIPGVEFEEAIEWLYFYLSDEELDAARSTMRNGAEQEPRTPRTPMTSTIPTTPRTRFGSETPRTSVSASDTETLLLSSPPVKGKATRLDAKAAVFVPTFKLPTPESPGKTDDAPAPATAEVDTKGATSSSTGRSTPYDDPTSEYVRLKMQITDLTSHRRQPGENGDAKFLRDLQKRLEEVRQDYFFDERDAEDAFKAERRKADEALLQAKLRGDIPLAEPEVAKDKPKKKPAKTPAAVPPPQTPSPDIFDDDSDKDGGAGGMFDILQPPADEVTPQGTTVHVRDMALPKNWSGRTPKQLLKETVHKLDRHAVITYNCVSGASRAQRSSVSIRWEWRKNGDWTMEDIACHDLAQAEQYISTVALHALTFPESEGFALGGTAAASSQTSFRVLPPIYRDLWNELEEKRRSGDDVINRNVWAKLKSLLEPKLSLVKSGSKGIKEATNIAHTSALRLANQSELTPDQIMAGFAIRQNSLAYQEMLQHRNTLPIALYRDHIVGMLEMSQVLVLSGETGCGKSTQVPAFLLEDQLSQGKHCKIFCTEPRRISAISLAQRVSVELGEAPGAVGTLGSVVGYSIRLESNTSKTTRLTYVTNGIALRMLEGGTGQGGQGTAFDEITHIIIDEVHERTIESDFLLIVLKSLLQQRPDLKVILMSATVDAQKISDYFGGCPTLQVPGRTFPVDVRFLEDAIETTQWHVTESSPYALRGRDRNKRGKDRLDWVEDAAPAEDDDDEPDNVNVKLEQRYSPSTTATLNLYDERLVPYDLIIRLLERICFEDPSYFSFSAAILLFMPGLGEIRRLNDMLAEHPIFGSEDQFRIYPLHSTLSSENQGAVFEIPPLGIRKIVIATNIAETGITIPDITCVIDSGKHREMRFDEKRQISRLVETYVARSNAAQRRGRAGRVQSGLCFHLFTKYRHDNKMADHPDPEMMRLSLSDLALRIKIMKVKLGSSIEDVLSRALDPPLSVNIQRAVSALVEVRALTPSEEITPMGRLLSQLPTDVHLGKFLLIATLFRCLDPALTIAAALSAKSPFVTPFGLADEADRAKRSFRIENSDFLTIHNAFSIWRTACANGVARKLCKTSFLSHQNLQQIEELRQQFLGYLVDSGFIQVDKAFIRELNRSRYSRGRTRFVTVPSWLDQNSGNTFLINAALTAGLYPKILSVTKGVMHTITNNQAAAFHPSSVNFGRRPGDLGVNHLSYFTLMHSKKLYAWETAPVDDLALLLLCGEAEFKLISNTVIIDRKLKFQVDAKTGVALKHLRSEVGQLLASQYRGQALVETQVNWNDIAMLVLGKVKQKDPDEKEETITLVVHRRT</sequence>
<evidence type="ECO:0000256" key="6">
    <source>
        <dbReference type="ARBA" id="ARBA00022801"/>
    </source>
</evidence>
<protein>
    <recommendedName>
        <fullName evidence="2">RNA helicase</fullName>
        <ecNumber evidence="2">3.6.4.13</ecNumber>
    </recommendedName>
</protein>
<dbReference type="GO" id="GO:0003723">
    <property type="term" value="F:RNA binding"/>
    <property type="evidence" value="ECO:0007669"/>
    <property type="project" value="UniProtKB-KW"/>
</dbReference>
<comment type="subcellular location">
    <subcellularLocation>
        <location evidence="1">Plastid</location>
        <location evidence="1">Chloroplast</location>
    </subcellularLocation>
</comment>
<dbReference type="Pfam" id="PF00271">
    <property type="entry name" value="Helicase_C"/>
    <property type="match status" value="1"/>
</dbReference>
<evidence type="ECO:0000256" key="9">
    <source>
        <dbReference type="ARBA" id="ARBA00022884"/>
    </source>
</evidence>
<name>A0AAD5Y977_9APHY</name>
<dbReference type="InterPro" id="IPR014001">
    <property type="entry name" value="Helicase_ATP-bd"/>
</dbReference>
<dbReference type="InterPro" id="IPR011709">
    <property type="entry name" value="DEAD-box_helicase_OB_fold"/>
</dbReference>
<dbReference type="SMART" id="SM00487">
    <property type="entry name" value="DEXDc"/>
    <property type="match status" value="1"/>
</dbReference>
<keyword evidence="7" id="KW-0347">Helicase</keyword>
<evidence type="ECO:0000256" key="4">
    <source>
        <dbReference type="ARBA" id="ARBA00022640"/>
    </source>
</evidence>
<dbReference type="Pfam" id="PF21010">
    <property type="entry name" value="HA2_C"/>
    <property type="match status" value="1"/>
</dbReference>
<evidence type="ECO:0000256" key="8">
    <source>
        <dbReference type="ARBA" id="ARBA00022840"/>
    </source>
</evidence>
<keyword evidence="9" id="KW-0694">RNA-binding</keyword>
<feature type="domain" description="Helicase C-terminal" evidence="14">
    <location>
        <begin position="926"/>
        <end position="1106"/>
    </location>
</feature>
<feature type="region of interest" description="Disordered" evidence="12">
    <location>
        <begin position="378"/>
        <end position="423"/>
    </location>
</feature>
<dbReference type="InterPro" id="IPR001650">
    <property type="entry name" value="Helicase_C-like"/>
</dbReference>
<dbReference type="PROSITE" id="PS51192">
    <property type="entry name" value="HELICASE_ATP_BIND_1"/>
    <property type="match status" value="1"/>
</dbReference>
<proteinExistence type="predicted"/>
<dbReference type="FunFam" id="3.40.50.300:FF:000500">
    <property type="entry name" value="ATP-dependent RNA helicase DHX29"/>
    <property type="match status" value="1"/>
</dbReference>
<keyword evidence="6" id="KW-0378">Hydrolase</keyword>
<comment type="caution">
    <text evidence="15">The sequence shown here is derived from an EMBL/GenBank/DDBJ whole genome shotgun (WGS) entry which is preliminary data.</text>
</comment>
<dbReference type="Gene3D" id="1.20.120.1080">
    <property type="match status" value="1"/>
</dbReference>
<feature type="region of interest" description="Disordered" evidence="12">
    <location>
        <begin position="260"/>
        <end position="303"/>
    </location>
</feature>
<evidence type="ECO:0000256" key="10">
    <source>
        <dbReference type="ARBA" id="ARBA00022946"/>
    </source>
</evidence>
<dbReference type="Proteomes" id="UP001212997">
    <property type="component" value="Unassembled WGS sequence"/>
</dbReference>
<feature type="domain" description="Helicase ATP-binding" evidence="13">
    <location>
        <begin position="658"/>
        <end position="836"/>
    </location>
</feature>
<keyword evidence="3" id="KW-0150">Chloroplast</keyword>
<dbReference type="Pfam" id="PF00270">
    <property type="entry name" value="DEAD"/>
    <property type="match status" value="1"/>
</dbReference>
<dbReference type="CDD" id="cd18791">
    <property type="entry name" value="SF2_C_RHA"/>
    <property type="match status" value="1"/>
</dbReference>
<dbReference type="PROSITE" id="PS51194">
    <property type="entry name" value="HELICASE_CTER"/>
    <property type="match status" value="1"/>
</dbReference>
<dbReference type="Gene3D" id="3.40.50.300">
    <property type="entry name" value="P-loop containing nucleotide triphosphate hydrolases"/>
    <property type="match status" value="2"/>
</dbReference>
<dbReference type="GO" id="GO:0016787">
    <property type="term" value="F:hydrolase activity"/>
    <property type="evidence" value="ECO:0007669"/>
    <property type="project" value="UniProtKB-KW"/>
</dbReference>
<dbReference type="SUPFAM" id="SSF52540">
    <property type="entry name" value="P-loop containing nucleoside triphosphate hydrolases"/>
    <property type="match status" value="1"/>
</dbReference>
<dbReference type="GO" id="GO:0005524">
    <property type="term" value="F:ATP binding"/>
    <property type="evidence" value="ECO:0007669"/>
    <property type="project" value="UniProtKB-KW"/>
</dbReference>
<evidence type="ECO:0000256" key="7">
    <source>
        <dbReference type="ARBA" id="ARBA00022806"/>
    </source>
</evidence>
<evidence type="ECO:0000256" key="5">
    <source>
        <dbReference type="ARBA" id="ARBA00022741"/>
    </source>
</evidence>
<dbReference type="FunFam" id="1.20.120.1080:FF:000002">
    <property type="entry name" value="Putative ATP-dependent RNA helicase DHX36"/>
    <property type="match status" value="1"/>
</dbReference>
<evidence type="ECO:0000313" key="15">
    <source>
        <dbReference type="EMBL" id="KAJ3477330.1"/>
    </source>
</evidence>
<keyword evidence="16" id="KW-1185">Reference proteome</keyword>
<comment type="catalytic activity">
    <reaction evidence="11">
        <text>ATP + H2O = ADP + phosphate + H(+)</text>
        <dbReference type="Rhea" id="RHEA:13065"/>
        <dbReference type="ChEBI" id="CHEBI:15377"/>
        <dbReference type="ChEBI" id="CHEBI:15378"/>
        <dbReference type="ChEBI" id="CHEBI:30616"/>
        <dbReference type="ChEBI" id="CHEBI:43474"/>
        <dbReference type="ChEBI" id="CHEBI:456216"/>
        <dbReference type="EC" id="3.6.4.13"/>
    </reaction>
</comment>
<gene>
    <name evidence="15" type="ORF">NLI96_g10537</name>
</gene>
<accession>A0AAD5Y977</accession>
<evidence type="ECO:0000259" key="14">
    <source>
        <dbReference type="PROSITE" id="PS51194"/>
    </source>
</evidence>
<evidence type="ECO:0000259" key="13">
    <source>
        <dbReference type="PROSITE" id="PS51192"/>
    </source>
</evidence>
<reference evidence="15" key="1">
    <citation type="submission" date="2022-07" db="EMBL/GenBank/DDBJ databases">
        <title>Genome Sequence of Physisporinus lineatus.</title>
        <authorList>
            <person name="Buettner E."/>
        </authorList>
    </citation>
    <scope>NUCLEOTIDE SEQUENCE</scope>
    <source>
        <strain evidence="15">VT162</strain>
    </source>
</reference>
<dbReference type="EMBL" id="JANAWD010000606">
    <property type="protein sequence ID" value="KAJ3477330.1"/>
    <property type="molecule type" value="Genomic_DNA"/>
</dbReference>
<dbReference type="GO" id="GO:0003724">
    <property type="term" value="F:RNA helicase activity"/>
    <property type="evidence" value="ECO:0007669"/>
    <property type="project" value="UniProtKB-EC"/>
</dbReference>
<dbReference type="InterPro" id="IPR007502">
    <property type="entry name" value="Helicase-assoc_dom"/>
</dbReference>